<dbReference type="EMBL" id="BLKS01000001">
    <property type="protein sequence ID" value="GFG50545.1"/>
    <property type="molecule type" value="Genomic_DNA"/>
</dbReference>
<sequence length="91" mass="10019">MDQQWSGARSNRHNRTGESGGRGQNRPSYRGQINLSQPDDVAKLFPVVTRDFALLRASTITAVMTGCAFDMADLPAYRGVNYVAKQLPTMS</sequence>
<dbReference type="AlphaFoldDB" id="A0A7I9VYK6"/>
<protein>
    <submittedName>
        <fullName evidence="2">Uncharacterized protein</fullName>
    </submittedName>
</protein>
<evidence type="ECO:0000313" key="3">
    <source>
        <dbReference type="Proteomes" id="UP000465302"/>
    </source>
</evidence>
<comment type="caution">
    <text evidence="2">The sequence shown here is derived from an EMBL/GenBank/DDBJ whole genome shotgun (WGS) entry which is preliminary data.</text>
</comment>
<gene>
    <name evidence="2" type="ORF">MAGR_19860</name>
</gene>
<reference evidence="2 3" key="1">
    <citation type="journal article" date="2019" name="Emerg. Microbes Infect.">
        <title>Comprehensive subspecies identification of 175 nontuberculous mycobacteria species based on 7547 genomic profiles.</title>
        <authorList>
            <person name="Matsumoto Y."/>
            <person name="Kinjo T."/>
            <person name="Motooka D."/>
            <person name="Nabeya D."/>
            <person name="Jung N."/>
            <person name="Uechi K."/>
            <person name="Horii T."/>
            <person name="Iida T."/>
            <person name="Fujita J."/>
            <person name="Nakamura S."/>
        </authorList>
    </citation>
    <scope>NUCLEOTIDE SEQUENCE [LARGE SCALE GENOMIC DNA]</scope>
    <source>
        <strain evidence="2 3">JCM 6377</strain>
    </source>
</reference>
<name>A0A7I9VYK6_MYCAG</name>
<dbReference type="Proteomes" id="UP000465302">
    <property type="component" value="Unassembled WGS sequence"/>
</dbReference>
<proteinExistence type="predicted"/>
<organism evidence="2 3">
    <name type="scientific">Mycolicibacterium agri</name>
    <name type="common">Mycobacterium agri</name>
    <dbReference type="NCBI Taxonomy" id="36811"/>
    <lineage>
        <taxon>Bacteria</taxon>
        <taxon>Bacillati</taxon>
        <taxon>Actinomycetota</taxon>
        <taxon>Actinomycetes</taxon>
        <taxon>Mycobacteriales</taxon>
        <taxon>Mycobacteriaceae</taxon>
        <taxon>Mycolicibacterium</taxon>
    </lineage>
</organism>
<evidence type="ECO:0000256" key="1">
    <source>
        <dbReference type="SAM" id="MobiDB-lite"/>
    </source>
</evidence>
<feature type="region of interest" description="Disordered" evidence="1">
    <location>
        <begin position="1"/>
        <end position="33"/>
    </location>
</feature>
<evidence type="ECO:0000313" key="2">
    <source>
        <dbReference type="EMBL" id="GFG50545.1"/>
    </source>
</evidence>
<accession>A0A7I9VYK6</accession>